<dbReference type="EMBL" id="LLXZ01000102">
    <property type="protein sequence ID" value="KRR07365.1"/>
    <property type="molecule type" value="Genomic_DNA"/>
</dbReference>
<keyword evidence="2" id="KW-1185">Reference proteome</keyword>
<dbReference type="STRING" id="280332.CQ12_00845"/>
<accession>A0A0R3LNT1</accession>
<evidence type="ECO:0000313" key="1">
    <source>
        <dbReference type="EMBL" id="KRR07365.1"/>
    </source>
</evidence>
<protein>
    <submittedName>
        <fullName evidence="1">Uncharacterized protein</fullName>
    </submittedName>
</protein>
<name>A0A0R3LNT1_9BRAD</name>
<reference evidence="1 2" key="1">
    <citation type="submission" date="2014-03" db="EMBL/GenBank/DDBJ databases">
        <title>Bradyrhizobium valentinum sp. nov., isolated from effective nodules of Lupinus mariae-josephae, a lupine endemic of basic-lime soils in Eastern Spain.</title>
        <authorList>
            <person name="Duran D."/>
            <person name="Rey L."/>
            <person name="Navarro A."/>
            <person name="Busquets A."/>
            <person name="Imperial J."/>
            <person name="Ruiz-Argueso T."/>
        </authorList>
    </citation>
    <scope>NUCLEOTIDE SEQUENCE [LARGE SCALE GENOMIC DNA]</scope>
    <source>
        <strain evidence="1 2">PAC68</strain>
    </source>
</reference>
<proteinExistence type="predicted"/>
<sequence>MPQLGVLLEQLPHVAGVLLPRFVAAKSVGFVEQRGKRGEQRLTPERYFLCRGHAIALAQWHDVVATSDITEGVDADLFAKR</sequence>
<gene>
    <name evidence="1" type="ORF">CQ12_00845</name>
</gene>
<dbReference type="Proteomes" id="UP000050863">
    <property type="component" value="Unassembled WGS sequence"/>
</dbReference>
<organism evidence="1 2">
    <name type="scientific">Bradyrhizobium jicamae</name>
    <dbReference type="NCBI Taxonomy" id="280332"/>
    <lineage>
        <taxon>Bacteria</taxon>
        <taxon>Pseudomonadati</taxon>
        <taxon>Pseudomonadota</taxon>
        <taxon>Alphaproteobacteria</taxon>
        <taxon>Hyphomicrobiales</taxon>
        <taxon>Nitrobacteraceae</taxon>
        <taxon>Bradyrhizobium</taxon>
    </lineage>
</organism>
<comment type="caution">
    <text evidence="1">The sequence shown here is derived from an EMBL/GenBank/DDBJ whole genome shotgun (WGS) entry which is preliminary data.</text>
</comment>
<evidence type="ECO:0000313" key="2">
    <source>
        <dbReference type="Proteomes" id="UP000050863"/>
    </source>
</evidence>
<dbReference type="AlphaFoldDB" id="A0A0R3LNT1"/>